<evidence type="ECO:0000313" key="3">
    <source>
        <dbReference type="Proteomes" id="UP001432027"/>
    </source>
</evidence>
<dbReference type="Proteomes" id="UP001432027">
    <property type="component" value="Unassembled WGS sequence"/>
</dbReference>
<evidence type="ECO:0000256" key="1">
    <source>
        <dbReference type="SAM" id="MobiDB-lite"/>
    </source>
</evidence>
<sequence>IIVRNGGEPTRTTVIKKKAKSKETATAEDETRERKRVGSRARRRVKKIPIEDPSTDPGESYRHICITGDASGIETTPSSTLINIM</sequence>
<dbReference type="EMBL" id="BTSX01000003">
    <property type="protein sequence ID" value="GMS88867.1"/>
    <property type="molecule type" value="Genomic_DNA"/>
</dbReference>
<feature type="non-terminal residue" evidence="2">
    <location>
        <position position="85"/>
    </location>
</feature>
<comment type="caution">
    <text evidence="2">The sequence shown here is derived from an EMBL/GenBank/DDBJ whole genome shotgun (WGS) entry which is preliminary data.</text>
</comment>
<accession>A0AAV5T1K7</accession>
<feature type="non-terminal residue" evidence="2">
    <location>
        <position position="1"/>
    </location>
</feature>
<name>A0AAV5T1K7_9BILA</name>
<keyword evidence="3" id="KW-1185">Reference proteome</keyword>
<protein>
    <submittedName>
        <fullName evidence="2">Uncharacterized protein</fullName>
    </submittedName>
</protein>
<proteinExistence type="predicted"/>
<feature type="compositionally biased region" description="Basic and acidic residues" evidence="1">
    <location>
        <begin position="21"/>
        <end position="33"/>
    </location>
</feature>
<feature type="region of interest" description="Disordered" evidence="1">
    <location>
        <begin position="1"/>
        <end position="43"/>
    </location>
</feature>
<feature type="compositionally biased region" description="Basic residues" evidence="1">
    <location>
        <begin position="34"/>
        <end position="43"/>
    </location>
</feature>
<evidence type="ECO:0000313" key="2">
    <source>
        <dbReference type="EMBL" id="GMS88867.1"/>
    </source>
</evidence>
<reference evidence="2" key="1">
    <citation type="submission" date="2023-10" db="EMBL/GenBank/DDBJ databases">
        <title>Genome assembly of Pristionchus species.</title>
        <authorList>
            <person name="Yoshida K."/>
            <person name="Sommer R.J."/>
        </authorList>
    </citation>
    <scope>NUCLEOTIDE SEQUENCE</scope>
    <source>
        <strain evidence="2">RS0144</strain>
    </source>
</reference>
<organism evidence="2 3">
    <name type="scientific">Pristionchus entomophagus</name>
    <dbReference type="NCBI Taxonomy" id="358040"/>
    <lineage>
        <taxon>Eukaryota</taxon>
        <taxon>Metazoa</taxon>
        <taxon>Ecdysozoa</taxon>
        <taxon>Nematoda</taxon>
        <taxon>Chromadorea</taxon>
        <taxon>Rhabditida</taxon>
        <taxon>Rhabditina</taxon>
        <taxon>Diplogasteromorpha</taxon>
        <taxon>Diplogasteroidea</taxon>
        <taxon>Neodiplogasteridae</taxon>
        <taxon>Pristionchus</taxon>
    </lineage>
</organism>
<dbReference type="AlphaFoldDB" id="A0AAV5T1K7"/>
<gene>
    <name evidence="2" type="ORF">PENTCL1PPCAC_11042</name>
</gene>